<dbReference type="InterPro" id="IPR027417">
    <property type="entry name" value="P-loop_NTPase"/>
</dbReference>
<geneLocation type="plasmid" evidence="2 3">
    <name>pACRY02</name>
</geneLocation>
<dbReference type="Gene3D" id="3.40.50.300">
    <property type="entry name" value="P-loop containing nucleotide triphosphate hydrolases"/>
    <property type="match status" value="1"/>
</dbReference>
<dbReference type="PANTHER" id="PTHR13696">
    <property type="entry name" value="P-LOOP CONTAINING NUCLEOSIDE TRIPHOSPHATE HYDROLASE"/>
    <property type="match status" value="1"/>
</dbReference>
<dbReference type="SUPFAM" id="SSF52540">
    <property type="entry name" value="P-loop containing nucleoside triphosphate hydrolases"/>
    <property type="match status" value="1"/>
</dbReference>
<gene>
    <name evidence="2" type="ordered locus">Acry_3439</name>
</gene>
<protein>
    <submittedName>
        <fullName evidence="2">Plasmid segregation oscillating ATPase ParF</fullName>
    </submittedName>
</protein>
<feature type="domain" description="CobQ/CobB/MinD/ParA nucleotide binding" evidence="1">
    <location>
        <begin position="4"/>
        <end position="178"/>
    </location>
</feature>
<dbReference type="InterPro" id="IPR002586">
    <property type="entry name" value="CobQ/CobB/MinD/ParA_Nub-bd_dom"/>
</dbReference>
<reference evidence="2 3" key="1">
    <citation type="submission" date="2007-05" db="EMBL/GenBank/DDBJ databases">
        <title>Complete sequence of plasmid2 pACRY02 of Acidiphilium cryptum JF-5.</title>
        <authorList>
            <consortium name="US DOE Joint Genome Institute"/>
            <person name="Copeland A."/>
            <person name="Lucas S."/>
            <person name="Lapidus A."/>
            <person name="Barry K."/>
            <person name="Detter J.C."/>
            <person name="Glavina del Rio T."/>
            <person name="Hammon N."/>
            <person name="Israni S."/>
            <person name="Dalin E."/>
            <person name="Tice H."/>
            <person name="Pitluck S."/>
            <person name="Sims D."/>
            <person name="Brettin T."/>
            <person name="Bruce D."/>
            <person name="Han C."/>
            <person name="Schmutz J."/>
            <person name="Larimer F."/>
            <person name="Land M."/>
            <person name="Hauser L."/>
            <person name="Kyrpides N."/>
            <person name="Kim E."/>
            <person name="Magnuson T."/>
            <person name="Richardson P."/>
        </authorList>
    </citation>
    <scope>NUCLEOTIDE SEQUENCE [LARGE SCALE GENOMIC DNA]</scope>
    <source>
        <strain evidence="3">JF-5</strain>
        <plasmid evidence="3">Plasmid pACRY02</plasmid>
    </source>
</reference>
<keyword evidence="3" id="KW-1185">Reference proteome</keyword>
<dbReference type="Proteomes" id="UP000000245">
    <property type="component" value="Plasmid pACRY02"/>
</dbReference>
<accession>A5FTW1</accession>
<dbReference type="EMBL" id="CP000690">
    <property type="protein sequence ID" value="ABQ29043.1"/>
    <property type="molecule type" value="Genomic_DNA"/>
</dbReference>
<keyword evidence="2" id="KW-0614">Plasmid</keyword>
<evidence type="ECO:0000259" key="1">
    <source>
        <dbReference type="Pfam" id="PF01656"/>
    </source>
</evidence>
<evidence type="ECO:0000313" key="2">
    <source>
        <dbReference type="EMBL" id="ABQ29043.1"/>
    </source>
</evidence>
<dbReference type="RefSeq" id="WP_011930611.1">
    <property type="nucleotide sequence ID" value="NC_009468.1"/>
</dbReference>
<dbReference type="AlphaFoldDB" id="A5FTW1"/>
<dbReference type="PANTHER" id="PTHR13696:SF96">
    <property type="entry name" value="COBQ_COBB_MIND_PARA NUCLEOTIDE BINDING DOMAIN-CONTAINING PROTEIN"/>
    <property type="match status" value="1"/>
</dbReference>
<sequence>MKRIALVQQKGGAAKTTLCVHLAVAADQAGTRTAIIDTDPQASASAVWGQARGDRTPPVAPVLAAELKEAMDAAEADGFQLIFVDTPPHTAPALEVVARNIDLALVPVQPSILDVAATQATLDLLRANRVPSVAVLTRTSPRPDEEIVETVRALRDLELPLLNTRIVERKVYRRALTQGQAVGEFEPTSKAAREIRQLWKEIAVLDAIQLKPATAQKRRS</sequence>
<dbReference type="PIRSF" id="PIRSF009320">
    <property type="entry name" value="Nuc_binding_HP_1000"/>
    <property type="match status" value="1"/>
</dbReference>
<proteinExistence type="predicted"/>
<dbReference type="InterPro" id="IPR050678">
    <property type="entry name" value="DNA_Partitioning_ATPase"/>
</dbReference>
<dbReference type="CDD" id="cd02042">
    <property type="entry name" value="ParAB_family"/>
    <property type="match status" value="1"/>
</dbReference>
<organism evidence="2 3">
    <name type="scientific">Acidiphilium cryptum (strain JF-5)</name>
    <dbReference type="NCBI Taxonomy" id="349163"/>
    <lineage>
        <taxon>Bacteria</taxon>
        <taxon>Pseudomonadati</taxon>
        <taxon>Pseudomonadota</taxon>
        <taxon>Alphaproteobacteria</taxon>
        <taxon>Acetobacterales</taxon>
        <taxon>Acidocellaceae</taxon>
        <taxon>Acidiphilium</taxon>
    </lineage>
</organism>
<dbReference type="HOGENOM" id="CLU_037612_5_3_5"/>
<dbReference type="Pfam" id="PF01656">
    <property type="entry name" value="CbiA"/>
    <property type="match status" value="1"/>
</dbReference>
<evidence type="ECO:0000313" key="3">
    <source>
        <dbReference type="Proteomes" id="UP000000245"/>
    </source>
</evidence>
<name>A5FTW1_ACICJ</name>
<dbReference type="KEGG" id="acr:Acry_3439"/>